<proteinExistence type="predicted"/>
<organism evidence="1 2">
    <name type="scientific">Bradyrhizobium aeschynomenes</name>
    <dbReference type="NCBI Taxonomy" id="2734909"/>
    <lineage>
        <taxon>Bacteria</taxon>
        <taxon>Pseudomonadati</taxon>
        <taxon>Pseudomonadota</taxon>
        <taxon>Alphaproteobacteria</taxon>
        <taxon>Hyphomicrobiales</taxon>
        <taxon>Nitrobacteraceae</taxon>
        <taxon>Bradyrhizobium</taxon>
    </lineage>
</organism>
<comment type="caution">
    <text evidence="1">The sequence shown here is derived from an EMBL/GenBank/DDBJ whole genome shotgun (WGS) entry which is preliminary data.</text>
</comment>
<dbReference type="EMBL" id="JABFDN010000007">
    <property type="protein sequence ID" value="NPU67580.1"/>
    <property type="molecule type" value="Genomic_DNA"/>
</dbReference>
<sequence>MSASELNEFLTAMDMVRDVNAAALNHGSALPFDETMLDNESDWYHMPVEETVN</sequence>
<evidence type="ECO:0000313" key="2">
    <source>
        <dbReference type="Proteomes" id="UP000886476"/>
    </source>
</evidence>
<accession>A0ABX2CJI8</accession>
<gene>
    <name evidence="1" type="ORF">HL667_21440</name>
</gene>
<dbReference type="RefSeq" id="WP_172112654.1">
    <property type="nucleotide sequence ID" value="NZ_JABFDM010000005.1"/>
</dbReference>
<name>A0ABX2CJI8_9BRAD</name>
<reference evidence="1" key="1">
    <citation type="submission" date="2020-05" db="EMBL/GenBank/DDBJ databases">
        <title>Nod-independent and nitrogen-fixing Bradyrhizobium aeschynomene sp. nov. isolated from nodules of Aeschynomene indica.</title>
        <authorList>
            <person name="Zhang Z."/>
        </authorList>
    </citation>
    <scope>NUCLEOTIDE SEQUENCE</scope>
    <source>
        <strain evidence="1">83012</strain>
    </source>
</reference>
<evidence type="ECO:0000313" key="1">
    <source>
        <dbReference type="EMBL" id="NPU67580.1"/>
    </source>
</evidence>
<keyword evidence="2" id="KW-1185">Reference proteome</keyword>
<dbReference type="Proteomes" id="UP000886476">
    <property type="component" value="Unassembled WGS sequence"/>
</dbReference>
<protein>
    <submittedName>
        <fullName evidence="1">Uncharacterized protein</fullName>
    </submittedName>
</protein>